<dbReference type="AlphaFoldDB" id="A0A7V3NUX1"/>
<dbReference type="PANTHER" id="PTHR43710">
    <property type="entry name" value="2-HYDROXYACYL-COA LYASE"/>
    <property type="match status" value="1"/>
</dbReference>
<dbReference type="Pfam" id="PF00037">
    <property type="entry name" value="Fer4"/>
    <property type="match status" value="1"/>
</dbReference>
<dbReference type="EC" id="1.2.7.8" evidence="3 14"/>
<dbReference type="GO" id="GO:0030976">
    <property type="term" value="F:thiamine pyrophosphate binding"/>
    <property type="evidence" value="ECO:0007669"/>
    <property type="project" value="InterPro"/>
</dbReference>
<dbReference type="InterPro" id="IPR045025">
    <property type="entry name" value="HACL1-like"/>
</dbReference>
<keyword evidence="8 14" id="KW-0249">Electron transport</keyword>
<keyword evidence="5 14" id="KW-0813">Transport</keyword>
<dbReference type="InterPro" id="IPR017721">
    <property type="entry name" value="IorA"/>
</dbReference>
<dbReference type="FunFam" id="3.40.50.970:FF:000039">
    <property type="entry name" value="Indolepyruvate oxidoreductase subunit IorA"/>
    <property type="match status" value="1"/>
</dbReference>
<dbReference type="EMBL" id="DTGD01000068">
    <property type="protein sequence ID" value="HGB35606.1"/>
    <property type="molecule type" value="Genomic_DNA"/>
</dbReference>
<evidence type="ECO:0000313" key="17">
    <source>
        <dbReference type="EMBL" id="HGB35606.1"/>
    </source>
</evidence>
<dbReference type="CDD" id="cd02008">
    <property type="entry name" value="TPP_IOR_alpha"/>
    <property type="match status" value="1"/>
</dbReference>
<feature type="binding site" evidence="15">
    <location>
        <position position="565"/>
    </location>
    <ligand>
        <name>[4Fe-4S] cluster</name>
        <dbReference type="ChEBI" id="CHEBI:49883"/>
        <label>2</label>
    </ligand>
</feature>
<evidence type="ECO:0000256" key="4">
    <source>
        <dbReference type="ARBA" id="ARBA00017710"/>
    </source>
</evidence>
<protein>
    <recommendedName>
        <fullName evidence="4 14">Indolepyruvate oxidoreductase subunit IorA</fullName>
        <shortName evidence="14">IOR</shortName>
        <ecNumber evidence="3 14">1.2.7.8</ecNumber>
    </recommendedName>
    <alternativeName>
        <fullName evidence="12 14">Indolepyruvate ferredoxin oxidoreductase subunit alpha</fullName>
    </alternativeName>
</protein>
<reference evidence="17" key="1">
    <citation type="journal article" date="2020" name="mSystems">
        <title>Genome- and Community-Level Interaction Insights into Carbon Utilization and Element Cycling Functions of Hydrothermarchaeota in Hydrothermal Sediment.</title>
        <authorList>
            <person name="Zhou Z."/>
            <person name="Liu Y."/>
            <person name="Xu W."/>
            <person name="Pan J."/>
            <person name="Luo Z.H."/>
            <person name="Li M."/>
        </authorList>
    </citation>
    <scope>NUCLEOTIDE SEQUENCE [LARGE SCALE GENOMIC DNA]</scope>
    <source>
        <strain evidence="17">SpSt-754</strain>
    </source>
</reference>
<dbReference type="SUPFAM" id="SSF52922">
    <property type="entry name" value="TK C-terminal domain-like"/>
    <property type="match status" value="1"/>
</dbReference>
<organism evidence="17">
    <name type="scientific">candidate division WOR-3 bacterium</name>
    <dbReference type="NCBI Taxonomy" id="2052148"/>
    <lineage>
        <taxon>Bacteria</taxon>
        <taxon>Bacteria division WOR-3</taxon>
    </lineage>
</organism>
<keyword evidence="17" id="KW-0670">Pyruvate</keyword>
<feature type="binding site" evidence="15">
    <location>
        <position position="548"/>
    </location>
    <ligand>
        <name>[4Fe-4S] cluster</name>
        <dbReference type="ChEBI" id="CHEBI:49883"/>
        <label>2</label>
    </ligand>
</feature>
<dbReference type="GO" id="GO:0051539">
    <property type="term" value="F:4 iron, 4 sulfur cluster binding"/>
    <property type="evidence" value="ECO:0007669"/>
    <property type="project" value="UniProtKB-UniRule"/>
</dbReference>
<accession>A0A7V3NUX1</accession>
<evidence type="ECO:0000256" key="1">
    <source>
        <dbReference type="ARBA" id="ARBA00002995"/>
    </source>
</evidence>
<dbReference type="PIRSF" id="PIRSF006439">
    <property type="entry name" value="Indolepyruvate_ferr_oxidored"/>
    <property type="match status" value="1"/>
</dbReference>
<feature type="domain" description="4Fe-4S ferredoxin-type" evidence="16">
    <location>
        <begin position="556"/>
        <end position="581"/>
    </location>
</feature>
<keyword evidence="7 14" id="KW-0479">Metal-binding</keyword>
<dbReference type="SUPFAM" id="SSF54862">
    <property type="entry name" value="4Fe-4S ferredoxins"/>
    <property type="match status" value="1"/>
</dbReference>
<comment type="cofactor">
    <cofactor evidence="14 15">
        <name>[4Fe-4S] cluster</name>
        <dbReference type="ChEBI" id="CHEBI:49883"/>
    </cofactor>
    <text evidence="14 15">Binds 2 [4Fe-4S] clusters. In this family the first cluster has a non-standard and varying [4Fe-4S] binding motif CX(2)CX(2)CX(4-5)CP.</text>
</comment>
<dbReference type="InterPro" id="IPR029061">
    <property type="entry name" value="THDP-binding"/>
</dbReference>
<dbReference type="InterPro" id="IPR017896">
    <property type="entry name" value="4Fe4S_Fe-S-bd"/>
</dbReference>
<feature type="binding site" evidence="15">
    <location>
        <position position="575"/>
    </location>
    <ligand>
        <name>[4Fe-4S] cluster</name>
        <dbReference type="ChEBI" id="CHEBI:49883"/>
        <label>1</label>
    </ligand>
</feature>
<keyword evidence="10 14" id="KW-0408">Iron</keyword>
<evidence type="ECO:0000256" key="5">
    <source>
        <dbReference type="ARBA" id="ARBA00022448"/>
    </source>
</evidence>
<dbReference type="InterPro" id="IPR002880">
    <property type="entry name" value="Pyrv_Fd/Flavodoxin_OxRdtase_N"/>
</dbReference>
<dbReference type="Gene3D" id="3.40.50.970">
    <property type="match status" value="2"/>
</dbReference>
<dbReference type="CDD" id="cd07034">
    <property type="entry name" value="TPP_PYR_PFOR_IOR-alpha_like"/>
    <property type="match status" value="1"/>
</dbReference>
<evidence type="ECO:0000256" key="9">
    <source>
        <dbReference type="ARBA" id="ARBA00023002"/>
    </source>
</evidence>
<dbReference type="PROSITE" id="PS00198">
    <property type="entry name" value="4FE4S_FER_1"/>
    <property type="match status" value="1"/>
</dbReference>
<feature type="binding site" evidence="15">
    <location>
        <position position="543"/>
    </location>
    <ligand>
        <name>[4Fe-4S] cluster</name>
        <dbReference type="ChEBI" id="CHEBI:49883"/>
        <label>1</label>
    </ligand>
</feature>
<evidence type="ECO:0000256" key="15">
    <source>
        <dbReference type="PIRSR" id="PIRSR006439-50"/>
    </source>
</evidence>
<dbReference type="PROSITE" id="PS51379">
    <property type="entry name" value="4FE4S_FER_2"/>
    <property type="match status" value="1"/>
</dbReference>
<dbReference type="InterPro" id="IPR011766">
    <property type="entry name" value="TPP_enzyme_TPP-bd"/>
</dbReference>
<comment type="catalytic activity">
    <reaction evidence="13 14">
        <text>indole-3-pyruvate + 2 oxidized [2Fe-2S]-[ferredoxin] + CoA = (indol-3-yl)acetyl-CoA + 2 reduced [2Fe-2S]-[ferredoxin] + CO2 + H(+)</text>
        <dbReference type="Rhea" id="RHEA:12645"/>
        <dbReference type="Rhea" id="RHEA-COMP:10000"/>
        <dbReference type="Rhea" id="RHEA-COMP:10001"/>
        <dbReference type="ChEBI" id="CHEBI:15378"/>
        <dbReference type="ChEBI" id="CHEBI:16526"/>
        <dbReference type="ChEBI" id="CHEBI:17640"/>
        <dbReference type="ChEBI" id="CHEBI:33737"/>
        <dbReference type="ChEBI" id="CHEBI:33738"/>
        <dbReference type="ChEBI" id="CHEBI:57271"/>
        <dbReference type="ChEBI" id="CHEBI:57287"/>
        <dbReference type="EC" id="1.2.7.8"/>
    </reaction>
</comment>
<feature type="binding site" evidence="15">
    <location>
        <position position="535"/>
    </location>
    <ligand>
        <name>[4Fe-4S] cluster</name>
        <dbReference type="ChEBI" id="CHEBI:49883"/>
        <label>1</label>
    </ligand>
</feature>
<feature type="binding site" evidence="15">
    <location>
        <position position="571"/>
    </location>
    <ligand>
        <name>[4Fe-4S] cluster</name>
        <dbReference type="ChEBI" id="CHEBI:49883"/>
        <label>2</label>
    </ligand>
</feature>
<feature type="binding site" evidence="15">
    <location>
        <position position="568"/>
    </location>
    <ligand>
        <name>[4Fe-4S] cluster</name>
        <dbReference type="ChEBI" id="CHEBI:49883"/>
        <label>2</label>
    </ligand>
</feature>
<name>A0A7V3NUX1_UNCW3</name>
<evidence type="ECO:0000256" key="8">
    <source>
        <dbReference type="ARBA" id="ARBA00022982"/>
    </source>
</evidence>
<proteinExistence type="predicted"/>
<dbReference type="Pfam" id="PF02775">
    <property type="entry name" value="TPP_enzyme_C"/>
    <property type="match status" value="1"/>
</dbReference>
<dbReference type="Gene3D" id="3.30.70.20">
    <property type="match status" value="1"/>
</dbReference>
<feature type="binding site" evidence="15">
    <location>
        <position position="540"/>
    </location>
    <ligand>
        <name>[4Fe-4S] cluster</name>
        <dbReference type="ChEBI" id="CHEBI:49883"/>
        <label>1</label>
    </ligand>
</feature>
<dbReference type="GO" id="GO:0046872">
    <property type="term" value="F:metal ion binding"/>
    <property type="evidence" value="ECO:0007669"/>
    <property type="project" value="UniProtKB-UniRule"/>
</dbReference>
<comment type="function">
    <text evidence="1 14">Catalyzes the ferredoxin-dependent oxidative decarboxylation of arylpyruvates.</text>
</comment>
<evidence type="ECO:0000256" key="14">
    <source>
        <dbReference type="PIRNR" id="PIRNR006439"/>
    </source>
</evidence>
<evidence type="ECO:0000256" key="6">
    <source>
        <dbReference type="ARBA" id="ARBA00022485"/>
    </source>
</evidence>
<evidence type="ECO:0000259" key="16">
    <source>
        <dbReference type="PROSITE" id="PS51379"/>
    </source>
</evidence>
<keyword evidence="9 14" id="KW-0560">Oxidoreductase</keyword>
<evidence type="ECO:0000256" key="12">
    <source>
        <dbReference type="ARBA" id="ARBA00030514"/>
    </source>
</evidence>
<keyword evidence="11 14" id="KW-0411">Iron-sulfur</keyword>
<dbReference type="PANTHER" id="PTHR43710:SF5">
    <property type="entry name" value="INDOLEPYRUVATE FERREDOXIN OXIDOREDUCTASE ALPHA SUBUNIT"/>
    <property type="match status" value="1"/>
</dbReference>
<dbReference type="GO" id="GO:0043805">
    <property type="term" value="F:indolepyruvate ferredoxin oxidoreductase activity"/>
    <property type="evidence" value="ECO:0007669"/>
    <property type="project" value="UniProtKB-UniRule"/>
</dbReference>
<keyword evidence="6 14" id="KW-0004">4Fe-4S</keyword>
<dbReference type="SUPFAM" id="SSF52518">
    <property type="entry name" value="Thiamin diphosphate-binding fold (THDP-binding)"/>
    <property type="match status" value="2"/>
</dbReference>
<dbReference type="InterPro" id="IPR017900">
    <property type="entry name" value="4Fe4S_Fe_S_CS"/>
</dbReference>
<evidence type="ECO:0000256" key="3">
    <source>
        <dbReference type="ARBA" id="ARBA00012812"/>
    </source>
</evidence>
<dbReference type="InterPro" id="IPR009014">
    <property type="entry name" value="Transketo_C/PFOR_II"/>
</dbReference>
<dbReference type="Pfam" id="PF01855">
    <property type="entry name" value="POR_N"/>
    <property type="match status" value="1"/>
</dbReference>
<evidence type="ECO:0000256" key="7">
    <source>
        <dbReference type="ARBA" id="ARBA00022723"/>
    </source>
</evidence>
<evidence type="ECO:0000256" key="11">
    <source>
        <dbReference type="ARBA" id="ARBA00023014"/>
    </source>
</evidence>
<evidence type="ECO:0000256" key="10">
    <source>
        <dbReference type="ARBA" id="ARBA00023004"/>
    </source>
</evidence>
<gene>
    <name evidence="17" type="primary">iorA</name>
    <name evidence="17" type="ORF">ENV38_01700</name>
</gene>
<comment type="subunit">
    <text evidence="2">Heterodimer of the IorA and IorB subunits.</text>
</comment>
<evidence type="ECO:0000256" key="13">
    <source>
        <dbReference type="ARBA" id="ARBA00048332"/>
    </source>
</evidence>
<evidence type="ECO:0000256" key="2">
    <source>
        <dbReference type="ARBA" id="ARBA00011238"/>
    </source>
</evidence>
<sequence length="581" mass="64068">MGKKELLSGNEAIARGAWEAGVRVATAYPGTPSTEILENVAKYKEIYAEWSTNEKVAFEVALGAAIAGARSMTSMKHVGLNVAADPLFTSSYTGINAGFVIVTCDDPGMHSSQNEQDNRRYAKFAKLPLIEPSDSQEAKDFFKEAFKISEMFDTPVLFRMTTRLSHSKTVVELGEREEVPLKDYVKDFRKYVILPSNARVRHYVVEERLKKLQEFASQTSLNRIEEGDPSLGIVTSGISYQYAKEVFPEATFLKLGMSYPFPVDLFKKFASIVKRIIVIEENEPFLEEEIKILGYTGVEGKKYIPLCDELSPEVVRKGVLGAELPHPEPLKSVARPPVFCAGCPHTGIFYNLWRLKATVTGDIGCYTLGALPPYESIDTTICMGAGITNAFGFELARGKDFSKKLFGVIGDSTFLHTGIPGLIDIVYNKGITKIIILDNRITAMTGHQDHPGTGRTAKGEPTKAVDIKEIVKACGIEKIYEVDPHNLRGTRDVLKEVMELDEPAVIISKRPCALLPEERKKQAARPKRKVNPDVCRGEKCMGCIKLGCPAISMKDGKAYISELLCVGCDLCIQVCPFGAIS</sequence>
<comment type="caution">
    <text evidence="17">The sequence shown here is derived from an EMBL/GenBank/DDBJ whole genome shotgun (WGS) entry which is preliminary data.</text>
</comment>
<dbReference type="NCBIfam" id="TIGR03336">
    <property type="entry name" value="IOR_alpha"/>
    <property type="match status" value="1"/>
</dbReference>